<dbReference type="GO" id="GO:0043190">
    <property type="term" value="C:ATP-binding cassette (ABC) transporter complex"/>
    <property type="evidence" value="ECO:0007669"/>
    <property type="project" value="TreeGrafter"/>
</dbReference>
<keyword evidence="2 7" id="KW-0813">Transport</keyword>
<dbReference type="CDD" id="cd06261">
    <property type="entry name" value="TM_PBP2"/>
    <property type="match status" value="1"/>
</dbReference>
<dbReference type="InterPro" id="IPR035906">
    <property type="entry name" value="MetI-like_sf"/>
</dbReference>
<feature type="transmembrane region" description="Helical" evidence="7">
    <location>
        <begin position="437"/>
        <end position="457"/>
    </location>
</feature>
<dbReference type="OrthoDB" id="9815258at2"/>
<evidence type="ECO:0000313" key="9">
    <source>
        <dbReference type="EMBL" id="VDC25160.1"/>
    </source>
</evidence>
<reference evidence="9 10" key="1">
    <citation type="submission" date="2018-11" db="EMBL/GenBank/DDBJ databases">
        <authorList>
            <person name="Criscuolo A."/>
        </authorList>
    </citation>
    <scope>NUCLEOTIDE SEQUENCE [LARGE SCALE GENOMIC DNA]</scope>
    <source>
        <strain evidence="9">ACIP111625</strain>
    </source>
</reference>
<dbReference type="PROSITE" id="PS50928">
    <property type="entry name" value="ABC_TM1"/>
    <property type="match status" value="1"/>
</dbReference>
<dbReference type="GO" id="GO:0015226">
    <property type="term" value="F:carnitine transmembrane transporter activity"/>
    <property type="evidence" value="ECO:0007669"/>
    <property type="project" value="TreeGrafter"/>
</dbReference>
<comment type="similarity">
    <text evidence="7">Belongs to the binding-protein-dependent transport system permease family.</text>
</comment>
<evidence type="ECO:0000259" key="8">
    <source>
        <dbReference type="PROSITE" id="PS50928"/>
    </source>
</evidence>
<feature type="transmembrane region" description="Helical" evidence="7">
    <location>
        <begin position="314"/>
        <end position="337"/>
    </location>
</feature>
<evidence type="ECO:0000313" key="10">
    <source>
        <dbReference type="Proteomes" id="UP000277498"/>
    </source>
</evidence>
<dbReference type="GO" id="GO:0015871">
    <property type="term" value="P:choline transport"/>
    <property type="evidence" value="ECO:0007669"/>
    <property type="project" value="TreeGrafter"/>
</dbReference>
<dbReference type="PANTHER" id="PTHR47737">
    <property type="entry name" value="GLYCINE BETAINE/PROLINE BETAINE TRANSPORT SYSTEM PERMEASE PROTEIN PROW"/>
    <property type="match status" value="1"/>
</dbReference>
<gene>
    <name evidence="9" type="primary">opuAB_4</name>
    <name evidence="9" type="ORF">XINFAN_01410</name>
</gene>
<dbReference type="Pfam" id="PF00528">
    <property type="entry name" value="BPD_transp_1"/>
    <property type="match status" value="1"/>
</dbReference>
<sequence length="500" mass="52622">MNHTDTDPLVAEFTQRGARYYSAEFDRLSAKSGPSFSFNPMAALTGPVWLGARALWGAFWPAFLVALASVVLLAIAVFGDPGRDDRARADRLEMQSAERLTAAEAAIAAGDPLGEGMKRSAEGLAQAADNARAAAEAAQSRTLGLGLAGATGLALVHLAVGFSATPLLNRRFRRWRGDHRIAHGLPPARIIFATVLVLGGYVVSGLRFATPAPPAWLTSFPASATIYNESARWLDGAFRATAQGLGGLFNGISAGINTILGLLEIALVATPWPIVMAAVLTIAWQCAGRRVAVFSAAALAYLAFFGFWEKSMATVALLGTAAFLCVVAGLPLGIWAGRDSRVLNAMRPVLDLMQTMPAFVYLIPVIAFFGIGKPPGIIATIIFGMPPVIRLTALGIASVPENIREAATAFGATRRFLLFRVDLPMAKPSIMAGINQTLLMCLSMVVIASLIGARGLGEDVLSALQYAAVGKGILAGLAILACAMVIDRIVQGQGSKNEHR</sequence>
<evidence type="ECO:0000256" key="4">
    <source>
        <dbReference type="ARBA" id="ARBA00022692"/>
    </source>
</evidence>
<evidence type="ECO:0000256" key="3">
    <source>
        <dbReference type="ARBA" id="ARBA00022475"/>
    </source>
</evidence>
<dbReference type="EMBL" id="UXAW01000051">
    <property type="protein sequence ID" value="VDC25160.1"/>
    <property type="molecule type" value="Genomic_DNA"/>
</dbReference>
<feature type="transmembrane region" description="Helical" evidence="7">
    <location>
        <begin position="377"/>
        <end position="397"/>
    </location>
</feature>
<feature type="transmembrane region" description="Helical" evidence="7">
    <location>
        <begin position="190"/>
        <end position="209"/>
    </location>
</feature>
<dbReference type="GO" id="GO:0031460">
    <property type="term" value="P:glycine betaine transport"/>
    <property type="evidence" value="ECO:0007669"/>
    <property type="project" value="TreeGrafter"/>
</dbReference>
<feature type="domain" description="ABC transmembrane type-1" evidence="8">
    <location>
        <begin position="311"/>
        <end position="490"/>
    </location>
</feature>
<feature type="transmembrane region" description="Helical" evidence="7">
    <location>
        <begin position="147"/>
        <end position="169"/>
    </location>
</feature>
<evidence type="ECO:0000256" key="1">
    <source>
        <dbReference type="ARBA" id="ARBA00004651"/>
    </source>
</evidence>
<dbReference type="RefSeq" id="WP_124085822.1">
    <property type="nucleotide sequence ID" value="NZ_UXAW01000051.1"/>
</dbReference>
<keyword evidence="4 7" id="KW-0812">Transmembrane</keyword>
<keyword evidence="6 7" id="KW-0472">Membrane</keyword>
<organism evidence="9 10">
    <name type="scientific">Pseudogemmobacter humi</name>
    <dbReference type="NCBI Taxonomy" id="2483812"/>
    <lineage>
        <taxon>Bacteria</taxon>
        <taxon>Pseudomonadati</taxon>
        <taxon>Pseudomonadota</taxon>
        <taxon>Alphaproteobacteria</taxon>
        <taxon>Rhodobacterales</taxon>
        <taxon>Paracoccaceae</taxon>
        <taxon>Pseudogemmobacter</taxon>
    </lineage>
</organism>
<feature type="transmembrane region" description="Helical" evidence="7">
    <location>
        <begin position="463"/>
        <end position="486"/>
    </location>
</feature>
<dbReference type="Proteomes" id="UP000277498">
    <property type="component" value="Unassembled WGS sequence"/>
</dbReference>
<dbReference type="Gene3D" id="1.10.3720.10">
    <property type="entry name" value="MetI-like"/>
    <property type="match status" value="1"/>
</dbReference>
<name>A0A3P5X1H1_9RHOB</name>
<evidence type="ECO:0000256" key="7">
    <source>
        <dbReference type="RuleBase" id="RU363032"/>
    </source>
</evidence>
<comment type="subcellular location">
    <subcellularLocation>
        <location evidence="1 7">Cell membrane</location>
        <topology evidence="1 7">Multi-pass membrane protein</topology>
    </subcellularLocation>
</comment>
<protein>
    <submittedName>
        <fullName evidence="9">Glycine betaine transport system permease protein OpuAB</fullName>
    </submittedName>
</protein>
<keyword evidence="3" id="KW-1003">Cell membrane</keyword>
<evidence type="ECO:0000256" key="5">
    <source>
        <dbReference type="ARBA" id="ARBA00022989"/>
    </source>
</evidence>
<dbReference type="FunFam" id="1.10.3720.10:FF:000001">
    <property type="entry name" value="Glycine betaine ABC transporter, permease"/>
    <property type="match status" value="1"/>
</dbReference>
<proteinExistence type="inferred from homology"/>
<accession>A0A3P5X1H1</accession>
<feature type="transmembrane region" description="Helical" evidence="7">
    <location>
        <begin position="259"/>
        <end position="284"/>
    </location>
</feature>
<feature type="transmembrane region" description="Helical" evidence="7">
    <location>
        <begin position="54"/>
        <end position="78"/>
    </location>
</feature>
<evidence type="ECO:0000256" key="2">
    <source>
        <dbReference type="ARBA" id="ARBA00022448"/>
    </source>
</evidence>
<dbReference type="PANTHER" id="PTHR47737:SF1">
    <property type="entry name" value="GLYCINE BETAINE_PROLINE BETAINE TRANSPORT SYSTEM PERMEASE PROTEIN PROW"/>
    <property type="match status" value="1"/>
</dbReference>
<evidence type="ECO:0000256" key="6">
    <source>
        <dbReference type="ARBA" id="ARBA00023136"/>
    </source>
</evidence>
<feature type="transmembrane region" description="Helical" evidence="7">
    <location>
        <begin position="291"/>
        <end position="308"/>
    </location>
</feature>
<keyword evidence="10" id="KW-1185">Reference proteome</keyword>
<dbReference type="GO" id="GO:0005275">
    <property type="term" value="F:amine transmembrane transporter activity"/>
    <property type="evidence" value="ECO:0007669"/>
    <property type="project" value="TreeGrafter"/>
</dbReference>
<dbReference type="AlphaFoldDB" id="A0A3P5X1H1"/>
<keyword evidence="5 7" id="KW-1133">Transmembrane helix</keyword>
<dbReference type="SUPFAM" id="SSF161098">
    <property type="entry name" value="MetI-like"/>
    <property type="match status" value="1"/>
</dbReference>
<dbReference type="InterPro" id="IPR000515">
    <property type="entry name" value="MetI-like"/>
</dbReference>
<feature type="transmembrane region" description="Helical" evidence="7">
    <location>
        <begin position="349"/>
        <end position="371"/>
    </location>
</feature>